<comment type="caution">
    <text evidence="1">The sequence shown here is derived from an EMBL/GenBank/DDBJ whole genome shotgun (WGS) entry which is preliminary data.</text>
</comment>
<sequence>MRPPQFHRILGRSNLWLKSAGDNANGLMCMTIFENKYCYTHKCWHCSVKIVVTGCHTSNMNKNFKICAGRFNACASKLPVSIDPNMVQDWQLKPKQYFIGS</sequence>
<gene>
    <name evidence="1" type="ORF">O181_022716</name>
</gene>
<keyword evidence="2" id="KW-1185">Reference proteome</keyword>
<name>A0A9Q3CDF3_9BASI</name>
<accession>A0A9Q3CDF3</accession>
<reference evidence="1" key="1">
    <citation type="submission" date="2021-03" db="EMBL/GenBank/DDBJ databases">
        <title>Draft genome sequence of rust myrtle Austropuccinia psidii MF-1, a brazilian biotype.</title>
        <authorList>
            <person name="Quecine M.C."/>
            <person name="Pachon D.M.R."/>
            <person name="Bonatelli M.L."/>
            <person name="Correr F.H."/>
            <person name="Franceschini L.M."/>
            <person name="Leite T.F."/>
            <person name="Margarido G.R.A."/>
            <person name="Almeida C.A."/>
            <person name="Ferrarezi J.A."/>
            <person name="Labate C.A."/>
        </authorList>
    </citation>
    <scope>NUCLEOTIDE SEQUENCE</scope>
    <source>
        <strain evidence="1">MF-1</strain>
    </source>
</reference>
<evidence type="ECO:0000313" key="2">
    <source>
        <dbReference type="Proteomes" id="UP000765509"/>
    </source>
</evidence>
<dbReference type="EMBL" id="AVOT02007031">
    <property type="protein sequence ID" value="MBW0483001.1"/>
    <property type="molecule type" value="Genomic_DNA"/>
</dbReference>
<dbReference type="AlphaFoldDB" id="A0A9Q3CDF3"/>
<organism evidence="1 2">
    <name type="scientific">Austropuccinia psidii MF-1</name>
    <dbReference type="NCBI Taxonomy" id="1389203"/>
    <lineage>
        <taxon>Eukaryota</taxon>
        <taxon>Fungi</taxon>
        <taxon>Dikarya</taxon>
        <taxon>Basidiomycota</taxon>
        <taxon>Pucciniomycotina</taxon>
        <taxon>Pucciniomycetes</taxon>
        <taxon>Pucciniales</taxon>
        <taxon>Sphaerophragmiaceae</taxon>
        <taxon>Austropuccinia</taxon>
    </lineage>
</organism>
<dbReference type="Proteomes" id="UP000765509">
    <property type="component" value="Unassembled WGS sequence"/>
</dbReference>
<proteinExistence type="predicted"/>
<evidence type="ECO:0000313" key="1">
    <source>
        <dbReference type="EMBL" id="MBW0483001.1"/>
    </source>
</evidence>
<protein>
    <submittedName>
        <fullName evidence="1">Uncharacterized protein</fullName>
    </submittedName>
</protein>